<evidence type="ECO:0000313" key="4">
    <source>
        <dbReference type="Proteomes" id="UP000076023"/>
    </source>
</evidence>
<dbReference type="InterPro" id="IPR012341">
    <property type="entry name" value="6hp_glycosidase-like_sf"/>
</dbReference>
<dbReference type="InterPro" id="IPR006775">
    <property type="entry name" value="GH116_catalytic"/>
</dbReference>
<dbReference type="Pfam" id="PF12215">
    <property type="entry name" value="Glyco_hydr_116N"/>
    <property type="match status" value="1"/>
</dbReference>
<reference evidence="4" key="1">
    <citation type="journal article" date="2017" name="Genome Announc.">
        <title>Draft Genome Sequence of Terrimicrobium sacchariphilum NM-5T, a Facultative Anaerobic Soil Bacterium of the Class Spartobacteria.</title>
        <authorList>
            <person name="Qiu Y.L."/>
            <person name="Tourlousse D.M."/>
            <person name="Matsuura N."/>
            <person name="Ohashi A."/>
            <person name="Sekiguchi Y."/>
        </authorList>
    </citation>
    <scope>NUCLEOTIDE SEQUENCE [LARGE SCALE GENOMIC DNA]</scope>
    <source>
        <strain evidence="4">NM-5</strain>
    </source>
</reference>
<keyword evidence="4" id="KW-1185">Reference proteome</keyword>
<sequence length="855" mass="95680">MTRAQKPRSGIAMGGLGCGWFELRQDGQFYNWRIFNNRPIAQGSYFLENSQSALFFVIRYQVEGETPRLCLLQIEESHGVAGLEEHEFQYIFPWLSGVDAIHYEASFPFADLKYSAANMPLEVTLRAWSPFIPRNAKDSALPAAFFDFSLRSTCGKPVDVLLLSSMRNWVGYDEPDKTWRNRIVDAPWGRTCEMSCDGMDRTRESFGSMGLSSLHPESRYYCGWGHPHPYYERLLRQPDLPDLDDTDARNAIDPRTGKLRAIHNCFNSIGRAFRLEKRGQKADHTFLATWDFPNRHAIPARCPGIGPAGYLEAAASGTEAQPDGAESELIEGHYYSNFFGSAAEVAGYCAEEITRLRDESRLFHDTFFASTLPGFALDQINSHLNTFRTSSWFTSRGDFGLLEGLGPTRAYAGLSTMDVAMYGGIATALLFPELERAVIRSHVRFQNDDGSVVHSIRQNFQMKSPLEASGLRLDMPAQHAYMALRAGLWADDAEFLAEVWPSVVKALEYGLARRDKNGDGLPDMEGIMCSYDNFPMYGVAPYVATQWLAAYAAAATAAPLVGDEASARRYRSVLQQASRVVEDHAWNGTYYDLYVDGDKSDPGCMTDQIIGHWAALLLNLPGFLKPERVRSSLQAILRHNYAPDQGLRNCQWPGDTFLHDVPEDCWVDQANTCWSGVELAFASLLIYEGMTAEGLDIVRNIDERYRRWGIYWDHQEFGGHYFRPMSAWAIIPAALGFTLVNGVMTIAPRITDASGDCRLFFTTSESYGLFRRTGRSASIEVVSGVLKVRSLRLRAHPAEAWSGENQVLAAGSEEHPGTLRDGFLCFDFSRELQIPAGETLTLTSLSPLSRELIPV</sequence>
<dbReference type="InParanoid" id="A0A146G345"/>
<evidence type="ECO:0000259" key="2">
    <source>
        <dbReference type="Pfam" id="PF12215"/>
    </source>
</evidence>
<dbReference type="GO" id="GO:0005975">
    <property type="term" value="P:carbohydrate metabolic process"/>
    <property type="evidence" value="ECO:0007669"/>
    <property type="project" value="InterPro"/>
</dbReference>
<accession>A0A146G345</accession>
<dbReference type="GO" id="GO:0008422">
    <property type="term" value="F:beta-glucosidase activity"/>
    <property type="evidence" value="ECO:0007669"/>
    <property type="project" value="TreeGrafter"/>
</dbReference>
<organism evidence="3 4">
    <name type="scientific">Terrimicrobium sacchariphilum</name>
    <dbReference type="NCBI Taxonomy" id="690879"/>
    <lineage>
        <taxon>Bacteria</taxon>
        <taxon>Pseudomonadati</taxon>
        <taxon>Verrucomicrobiota</taxon>
        <taxon>Terrimicrobiia</taxon>
        <taxon>Terrimicrobiales</taxon>
        <taxon>Terrimicrobiaceae</taxon>
        <taxon>Terrimicrobium</taxon>
    </lineage>
</organism>
<dbReference type="PANTHER" id="PTHR12654">
    <property type="entry name" value="BILE ACID BETA-GLUCOSIDASE-RELATED"/>
    <property type="match status" value="1"/>
</dbReference>
<dbReference type="AlphaFoldDB" id="A0A146G345"/>
<dbReference type="Pfam" id="PF04685">
    <property type="entry name" value="DUF608"/>
    <property type="match status" value="1"/>
</dbReference>
<feature type="domain" description="Glycosyl-hydrolase family 116 catalytic region" evidence="1">
    <location>
        <begin position="481"/>
        <end position="730"/>
    </location>
</feature>
<dbReference type="PANTHER" id="PTHR12654:SF0">
    <property type="entry name" value="NON-LYSOSOMAL GLUCOSYLCERAMIDASE"/>
    <property type="match status" value="1"/>
</dbReference>
<dbReference type="STRING" id="690879.TSACC_2653"/>
<dbReference type="SUPFAM" id="SSF48208">
    <property type="entry name" value="Six-hairpin glycosidases"/>
    <property type="match status" value="1"/>
</dbReference>
<dbReference type="EMBL" id="BDCO01000002">
    <property type="protein sequence ID" value="GAT32255.1"/>
    <property type="molecule type" value="Genomic_DNA"/>
</dbReference>
<dbReference type="InterPro" id="IPR052566">
    <property type="entry name" value="Non-lysos_glucosylceramidase"/>
</dbReference>
<dbReference type="InterPro" id="IPR008928">
    <property type="entry name" value="6-hairpin_glycosidase_sf"/>
</dbReference>
<evidence type="ECO:0000313" key="3">
    <source>
        <dbReference type="EMBL" id="GAT32255.1"/>
    </source>
</evidence>
<feature type="domain" description="Glycosyl-hydrolase family 116 N-terminal" evidence="2">
    <location>
        <begin position="10"/>
        <end position="354"/>
    </location>
</feature>
<protein>
    <submittedName>
        <fullName evidence="3">Uncharacterized protein</fullName>
    </submittedName>
</protein>
<evidence type="ECO:0000259" key="1">
    <source>
        <dbReference type="Pfam" id="PF04685"/>
    </source>
</evidence>
<dbReference type="InterPro" id="IPR024462">
    <property type="entry name" value="GH116_N"/>
</dbReference>
<name>A0A146G345_TERSA</name>
<proteinExistence type="predicted"/>
<dbReference type="Gene3D" id="1.50.10.10">
    <property type="match status" value="1"/>
</dbReference>
<dbReference type="Proteomes" id="UP000076023">
    <property type="component" value="Unassembled WGS sequence"/>
</dbReference>
<gene>
    <name evidence="3" type="ORF">TSACC_2653</name>
</gene>
<comment type="caution">
    <text evidence="3">The sequence shown here is derived from an EMBL/GenBank/DDBJ whole genome shotgun (WGS) entry which is preliminary data.</text>
</comment>